<protein>
    <recommendedName>
        <fullName evidence="7">Isochorismatase-like domain-containing protein</fullName>
    </recommendedName>
</protein>
<keyword evidence="6" id="KW-1185">Reference proteome</keyword>
<dbReference type="EMBL" id="PENI01000008">
    <property type="protein sequence ID" value="RMB85020.1"/>
    <property type="molecule type" value="Genomic_DNA"/>
</dbReference>
<dbReference type="InterPro" id="IPR050272">
    <property type="entry name" value="Isochorismatase-like_hydrls"/>
</dbReference>
<dbReference type="PANTHER" id="PTHR43540:SF3">
    <property type="entry name" value="ENTEROBACTIN SYNTHASE COMPONENT B"/>
    <property type="match status" value="1"/>
</dbReference>
<evidence type="ECO:0000256" key="1">
    <source>
        <dbReference type="ARBA" id="ARBA00022801"/>
    </source>
</evidence>
<dbReference type="SUPFAM" id="SSF52499">
    <property type="entry name" value="Isochorismatase-like hydrolases"/>
    <property type="match status" value="1"/>
</dbReference>
<gene>
    <name evidence="5" type="ORF">CTZ28_15485</name>
</gene>
<dbReference type="RefSeq" id="WP_121889994.1">
    <property type="nucleotide sequence ID" value="NZ_PENI01000008.1"/>
</dbReference>
<dbReference type="InterPro" id="IPR016291">
    <property type="entry name" value="Isochorismatase"/>
</dbReference>
<feature type="region of interest" description="Disordered" evidence="2">
    <location>
        <begin position="368"/>
        <end position="406"/>
    </location>
</feature>
<dbReference type="PANTHER" id="PTHR43540">
    <property type="entry name" value="PEROXYUREIDOACRYLATE/UREIDOACRYLATE AMIDOHYDROLASE-RELATED"/>
    <property type="match status" value="1"/>
</dbReference>
<dbReference type="Gene3D" id="3.40.50.12780">
    <property type="entry name" value="N-terminal domain of ligase-like"/>
    <property type="match status" value="1"/>
</dbReference>
<dbReference type="Pfam" id="PF00501">
    <property type="entry name" value="AMP-binding"/>
    <property type="match status" value="2"/>
</dbReference>
<feature type="domain" description="AMP-dependent synthetase/ligase" evidence="3">
    <location>
        <begin position="130"/>
        <end position="328"/>
    </location>
</feature>
<feature type="domain" description="Isochorismatase-like" evidence="4">
    <location>
        <begin position="428"/>
        <end position="601"/>
    </location>
</feature>
<evidence type="ECO:0008006" key="7">
    <source>
        <dbReference type="Google" id="ProtNLM"/>
    </source>
</evidence>
<dbReference type="OrthoDB" id="5794853at2"/>
<feature type="compositionally biased region" description="Low complexity" evidence="2">
    <location>
        <begin position="373"/>
        <end position="383"/>
    </location>
</feature>
<comment type="caution">
    <text evidence="5">The sequence shown here is derived from an EMBL/GenBank/DDBJ whole genome shotgun (WGS) entry which is preliminary data.</text>
</comment>
<evidence type="ECO:0000256" key="2">
    <source>
        <dbReference type="SAM" id="MobiDB-lite"/>
    </source>
</evidence>
<evidence type="ECO:0000313" key="6">
    <source>
        <dbReference type="Proteomes" id="UP000270471"/>
    </source>
</evidence>
<dbReference type="Gene3D" id="3.40.50.850">
    <property type="entry name" value="Isochorismatase-like"/>
    <property type="match status" value="1"/>
</dbReference>
<feature type="domain" description="AMP-dependent synthetase/ligase" evidence="3">
    <location>
        <begin position="15"/>
        <end position="115"/>
    </location>
</feature>
<dbReference type="Proteomes" id="UP000270471">
    <property type="component" value="Unassembled WGS sequence"/>
</dbReference>
<evidence type="ECO:0000259" key="3">
    <source>
        <dbReference type="Pfam" id="PF00501"/>
    </source>
</evidence>
<reference evidence="5 6" key="1">
    <citation type="submission" date="2017-11" db="EMBL/GenBank/DDBJ databases">
        <title>Draft genome of actinobacteria isolated from guarana (Paullinia cupana (Mart.) Ducke.</title>
        <authorList>
            <person name="Siqueira K.A."/>
            <person name="Liotti R.G."/>
            <person name="Mendes T.A.O."/>
            <person name="Soares M.A."/>
        </authorList>
    </citation>
    <scope>NUCLEOTIDE SEQUENCE [LARGE SCALE GENOMIC DNA]</scope>
    <source>
        <strain evidence="5 6">193</strain>
    </source>
</reference>
<dbReference type="Gene3D" id="3.40.50.980">
    <property type="match status" value="1"/>
</dbReference>
<evidence type="ECO:0000259" key="4">
    <source>
        <dbReference type="Pfam" id="PF00857"/>
    </source>
</evidence>
<organism evidence="5 6">
    <name type="scientific">Streptomyces shenzhenensis</name>
    <dbReference type="NCBI Taxonomy" id="943815"/>
    <lineage>
        <taxon>Bacteria</taxon>
        <taxon>Bacillati</taxon>
        <taxon>Actinomycetota</taxon>
        <taxon>Actinomycetes</taxon>
        <taxon>Kitasatosporales</taxon>
        <taxon>Streptomycetaceae</taxon>
        <taxon>Streptomyces</taxon>
    </lineage>
</organism>
<dbReference type="Pfam" id="PF00857">
    <property type="entry name" value="Isochorismatase"/>
    <property type="match status" value="1"/>
</dbReference>
<dbReference type="AlphaFoldDB" id="A0A3M0IAF1"/>
<dbReference type="InterPro" id="IPR000873">
    <property type="entry name" value="AMP-dep_synth/lig_dom"/>
</dbReference>
<dbReference type="InterPro" id="IPR000868">
    <property type="entry name" value="Isochorismatase-like_dom"/>
</dbReference>
<dbReference type="SUPFAM" id="SSF56801">
    <property type="entry name" value="Acetyl-CoA synthetase-like"/>
    <property type="match status" value="1"/>
</dbReference>
<dbReference type="PRINTS" id="PR01398">
    <property type="entry name" value="ISCHRISMTASE"/>
</dbReference>
<keyword evidence="1" id="KW-0378">Hydrolase</keyword>
<accession>A0A3M0IAF1</accession>
<name>A0A3M0IAF1_9ACTN</name>
<proteinExistence type="predicted"/>
<evidence type="ECO:0000313" key="5">
    <source>
        <dbReference type="EMBL" id="RMB85020.1"/>
    </source>
</evidence>
<dbReference type="Gene3D" id="2.30.38.10">
    <property type="entry name" value="Luciferase, Domain 3"/>
    <property type="match status" value="1"/>
</dbReference>
<dbReference type="GO" id="GO:0008908">
    <property type="term" value="F:isochorismatase activity"/>
    <property type="evidence" value="ECO:0007669"/>
    <property type="project" value="InterPro"/>
</dbReference>
<dbReference type="InterPro" id="IPR036380">
    <property type="entry name" value="Isochorismatase-like_sf"/>
</dbReference>
<dbReference type="InterPro" id="IPR042099">
    <property type="entry name" value="ANL_N_sf"/>
</dbReference>
<sequence length="617" mass="65057">MSTDASTHTTLDDLFRARAERHPERPALVDADGSGARWTYGELNERVEHRTAALVDRGVRADSRVVVQLPGSPRLFEKFLALVRLGAVPVVVPPAVPEPMARSVRRFAGADVSYVVDGPALLQFAGDEVGVPRLAPLDAAEVVRAVSQRAAALDLDEDTVHLAAHPELPVGVPGLLDWLAVLCAGGRVVLGAGAEPDSAFRVVAAERVTHTVLSAPLAGRWTAAAAVTAYDLSSLRTLVVNGGGLDERVARRVLPALGCALRQVFGTAEGLVAATRPQDGTEAAVTGRMSAVSPEHELRVVDHRDREVPTGTEGWLLSRGPDTIRRYWRSPGHDARHFTADGFHRTGATARATDAGLFTVVRGPAVPAGQDTAARVGRRSPAPRSRRTRQHTPEGQTEMTPPTLPYVMPTPATLPADRTGWTLEAARSALVVLNLQTRFVHPLGQAAAPVAELLANAGRLIDGARAAGVPVIHAVPANARRATGRGPVPYARLTGPAAGAAADAFVTRVEPQTGDTVLRARTYSAFASTRLDSRLRELERDQVVVLGLYARADVLLTAADAWARDLEAFVVADAVADVSAGNHAFALEWVADTCGAVTTADRVSAAFDAGQAAAEAV</sequence>